<sequence length="125" mass="12489">MKRLATAAIAGGLLLALTGCGAASETAGRVGNAATTVSVCTDAVRIATATPDLADPRAAADRAHEAGRELTALAERAAGTTAGEAIGSLATTLRETTVDDLVTGPADWVRRKSEQVTALTKACGL</sequence>
<evidence type="ECO:0000256" key="1">
    <source>
        <dbReference type="SAM" id="SignalP"/>
    </source>
</evidence>
<keyword evidence="1" id="KW-0732">Signal</keyword>
<name>A0A6I8LR39_9PSEU</name>
<dbReference type="Proteomes" id="UP000399805">
    <property type="component" value="Unassembled WGS sequence"/>
</dbReference>
<dbReference type="RefSeq" id="WP_155543198.1">
    <property type="nucleotide sequence ID" value="NZ_CABVGP010000001.1"/>
</dbReference>
<dbReference type="NCBIfam" id="NF037950">
    <property type="entry name" value="spanin2_1"/>
    <property type="match status" value="1"/>
</dbReference>
<proteinExistence type="predicted"/>
<protein>
    <submittedName>
        <fullName evidence="2">Uncharacterized protein</fullName>
    </submittedName>
</protein>
<accession>A0A6I8LR39</accession>
<gene>
    <name evidence="2" type="ORF">AA23TX_03156</name>
</gene>
<reference evidence="2 3" key="1">
    <citation type="submission" date="2019-09" db="EMBL/GenBank/DDBJ databases">
        <authorList>
            <person name="Leyn A S."/>
        </authorList>
    </citation>
    <scope>NUCLEOTIDE SEQUENCE [LARGE SCALE GENOMIC DNA]</scope>
    <source>
        <strain evidence="2">AA231_1</strain>
    </source>
</reference>
<dbReference type="AlphaFoldDB" id="A0A6I8LR39"/>
<keyword evidence="3" id="KW-1185">Reference proteome</keyword>
<organism evidence="2 3">
    <name type="scientific">Amycolatopsis camponoti</name>
    <dbReference type="NCBI Taxonomy" id="2606593"/>
    <lineage>
        <taxon>Bacteria</taxon>
        <taxon>Bacillati</taxon>
        <taxon>Actinomycetota</taxon>
        <taxon>Actinomycetes</taxon>
        <taxon>Pseudonocardiales</taxon>
        <taxon>Pseudonocardiaceae</taxon>
        <taxon>Amycolatopsis</taxon>
    </lineage>
</organism>
<feature type="chain" id="PRO_5026237234" evidence="1">
    <location>
        <begin position="23"/>
        <end position="125"/>
    </location>
</feature>
<evidence type="ECO:0000313" key="3">
    <source>
        <dbReference type="Proteomes" id="UP000399805"/>
    </source>
</evidence>
<dbReference type="PROSITE" id="PS51257">
    <property type="entry name" value="PROKAR_LIPOPROTEIN"/>
    <property type="match status" value="1"/>
</dbReference>
<feature type="signal peptide" evidence="1">
    <location>
        <begin position="1"/>
        <end position="22"/>
    </location>
</feature>
<evidence type="ECO:0000313" key="2">
    <source>
        <dbReference type="EMBL" id="VVJ18135.1"/>
    </source>
</evidence>
<dbReference type="EMBL" id="CABVGP010000001">
    <property type="protein sequence ID" value="VVJ18135.1"/>
    <property type="molecule type" value="Genomic_DNA"/>
</dbReference>